<comment type="caution">
    <text evidence="2">The sequence shown here is derived from an EMBL/GenBank/DDBJ whole genome shotgun (WGS) entry which is preliminary data.</text>
</comment>
<organism evidence="2 3">
    <name type="scientific">Stylosanthes scabra</name>
    <dbReference type="NCBI Taxonomy" id="79078"/>
    <lineage>
        <taxon>Eukaryota</taxon>
        <taxon>Viridiplantae</taxon>
        <taxon>Streptophyta</taxon>
        <taxon>Embryophyta</taxon>
        <taxon>Tracheophyta</taxon>
        <taxon>Spermatophyta</taxon>
        <taxon>Magnoliopsida</taxon>
        <taxon>eudicotyledons</taxon>
        <taxon>Gunneridae</taxon>
        <taxon>Pentapetalae</taxon>
        <taxon>rosids</taxon>
        <taxon>fabids</taxon>
        <taxon>Fabales</taxon>
        <taxon>Fabaceae</taxon>
        <taxon>Papilionoideae</taxon>
        <taxon>50 kb inversion clade</taxon>
        <taxon>dalbergioids sensu lato</taxon>
        <taxon>Dalbergieae</taxon>
        <taxon>Pterocarpus clade</taxon>
        <taxon>Stylosanthes</taxon>
    </lineage>
</organism>
<proteinExistence type="predicted"/>
<evidence type="ECO:0000313" key="3">
    <source>
        <dbReference type="Proteomes" id="UP001341840"/>
    </source>
</evidence>
<sequence>MDEIKNPQEPATFPSKRKPDDPIPQQPLIKAPKLSSFDHHNNNNNSNDHVTASEPLAENDKSETDVVLGKEAANGDTKLRNDVVDNDEEHAGEEEEDDDDDEDDEDDDDDEEEEDNAEAEVDRKGKGVLRDDKGKGKLIVEEDDDDDDGDSDDDSDVDGFSGDESDFSDDPLAEVDLNNILPSRTRRRTFQPGLHIPSKPVNFAADDDDDDDDSDA</sequence>
<feature type="region of interest" description="Disordered" evidence="1">
    <location>
        <begin position="1"/>
        <end position="216"/>
    </location>
</feature>
<gene>
    <name evidence="2" type="ORF">PIB30_058873</name>
</gene>
<evidence type="ECO:0000256" key="1">
    <source>
        <dbReference type="SAM" id="MobiDB-lite"/>
    </source>
</evidence>
<name>A0ABU6UIV6_9FABA</name>
<protein>
    <submittedName>
        <fullName evidence="2">Uncharacterized protein</fullName>
    </submittedName>
</protein>
<dbReference type="PANTHER" id="PTHR36899">
    <property type="entry name" value="OS04G0395700 PROTEIN"/>
    <property type="match status" value="1"/>
</dbReference>
<dbReference type="Proteomes" id="UP001341840">
    <property type="component" value="Unassembled WGS sequence"/>
</dbReference>
<dbReference type="EMBL" id="JASCZI010121329">
    <property type="protein sequence ID" value="MED6161242.1"/>
    <property type="molecule type" value="Genomic_DNA"/>
</dbReference>
<dbReference type="PANTHER" id="PTHR36899:SF3">
    <property type="entry name" value="F13K23.8 PROTEIN"/>
    <property type="match status" value="1"/>
</dbReference>
<feature type="compositionally biased region" description="Basic and acidic residues" evidence="1">
    <location>
        <begin position="120"/>
        <end position="140"/>
    </location>
</feature>
<reference evidence="2 3" key="1">
    <citation type="journal article" date="2023" name="Plants (Basel)">
        <title>Bridging the Gap: Combining Genomics and Transcriptomics Approaches to Understand Stylosanthes scabra, an Orphan Legume from the Brazilian Caatinga.</title>
        <authorList>
            <person name="Ferreira-Neto J.R.C."/>
            <person name="da Silva M.D."/>
            <person name="Binneck E."/>
            <person name="de Melo N.F."/>
            <person name="da Silva R.H."/>
            <person name="de Melo A.L.T.M."/>
            <person name="Pandolfi V."/>
            <person name="Bustamante F.O."/>
            <person name="Brasileiro-Vidal A.C."/>
            <person name="Benko-Iseppon A.M."/>
        </authorList>
    </citation>
    <scope>NUCLEOTIDE SEQUENCE [LARGE SCALE GENOMIC DNA]</scope>
    <source>
        <tissue evidence="2">Leaves</tissue>
    </source>
</reference>
<keyword evidence="3" id="KW-1185">Reference proteome</keyword>
<feature type="compositionally biased region" description="Acidic residues" evidence="1">
    <location>
        <begin position="205"/>
        <end position="216"/>
    </location>
</feature>
<feature type="compositionally biased region" description="Acidic residues" evidence="1">
    <location>
        <begin position="141"/>
        <end position="173"/>
    </location>
</feature>
<evidence type="ECO:0000313" key="2">
    <source>
        <dbReference type="EMBL" id="MED6161242.1"/>
    </source>
</evidence>
<accession>A0ABU6UIV6</accession>
<feature type="compositionally biased region" description="Acidic residues" evidence="1">
    <location>
        <begin position="84"/>
        <end position="119"/>
    </location>
</feature>